<proteinExistence type="predicted"/>
<dbReference type="Proteomes" id="UP000305778">
    <property type="component" value="Unassembled WGS sequence"/>
</dbReference>
<feature type="signal peptide" evidence="1">
    <location>
        <begin position="1"/>
        <end position="22"/>
    </location>
</feature>
<dbReference type="OrthoDB" id="4248424at2"/>
<organism evidence="2 3">
    <name type="scientific">Actinacidiphila oryziradicis</name>
    <dbReference type="NCBI Taxonomy" id="2571141"/>
    <lineage>
        <taxon>Bacteria</taxon>
        <taxon>Bacillati</taxon>
        <taxon>Actinomycetota</taxon>
        <taxon>Actinomycetes</taxon>
        <taxon>Kitasatosporales</taxon>
        <taxon>Streptomycetaceae</taxon>
        <taxon>Actinacidiphila</taxon>
    </lineage>
</organism>
<keyword evidence="3" id="KW-1185">Reference proteome</keyword>
<evidence type="ECO:0000313" key="3">
    <source>
        <dbReference type="Proteomes" id="UP000305778"/>
    </source>
</evidence>
<feature type="chain" id="PRO_5020227654" description="Bacterial Ig domain-containing protein" evidence="1">
    <location>
        <begin position="23"/>
        <end position="124"/>
    </location>
</feature>
<accession>A0A4U0SY13</accession>
<dbReference type="AlphaFoldDB" id="A0A4U0SY13"/>
<keyword evidence="1" id="KW-0732">Signal</keyword>
<evidence type="ECO:0000313" key="2">
    <source>
        <dbReference type="EMBL" id="TKA12987.1"/>
    </source>
</evidence>
<evidence type="ECO:0008006" key="4">
    <source>
        <dbReference type="Google" id="ProtNLM"/>
    </source>
</evidence>
<gene>
    <name evidence="2" type="ORF">FCI23_03050</name>
</gene>
<dbReference type="RefSeq" id="WP_136721856.1">
    <property type="nucleotide sequence ID" value="NZ_SUMC01000002.1"/>
</dbReference>
<dbReference type="EMBL" id="SUMC01000002">
    <property type="protein sequence ID" value="TKA12987.1"/>
    <property type="molecule type" value="Genomic_DNA"/>
</dbReference>
<protein>
    <recommendedName>
        <fullName evidence="4">Bacterial Ig domain-containing protein</fullName>
    </recommendedName>
</protein>
<reference evidence="2 3" key="1">
    <citation type="submission" date="2019-04" db="EMBL/GenBank/DDBJ databases">
        <title>Streptomyces oryziradicis sp. nov., a novel actinomycete isolated from rhizosphere soil of rice (Oryza sativa L.).</title>
        <authorList>
            <person name="Li C."/>
        </authorList>
    </citation>
    <scope>NUCLEOTIDE SEQUENCE [LARGE SCALE GENOMIC DNA]</scope>
    <source>
        <strain evidence="2 3">NEAU-C40</strain>
    </source>
</reference>
<name>A0A4U0SY13_9ACTN</name>
<comment type="caution">
    <text evidence="2">The sequence shown here is derived from an EMBL/GenBank/DDBJ whole genome shotgun (WGS) entry which is preliminary data.</text>
</comment>
<evidence type="ECO:0000256" key="1">
    <source>
        <dbReference type="SAM" id="SignalP"/>
    </source>
</evidence>
<sequence>MNTRIAAVAALSAVLVAGGATAANAAAPAKKHAPKSSISISASATHVQVGASITFSGSTTGLSKGSTVTLQEQNTHGKWVSLHASTTVDRHSSYSINGTLGKGKQTLRVVDGTTTSSSVTVVVK</sequence>